<evidence type="ECO:0000313" key="3">
    <source>
        <dbReference type="EMBL" id="KAF7348197.1"/>
    </source>
</evidence>
<proteinExistence type="predicted"/>
<comment type="caution">
    <text evidence="3">The sequence shown here is derived from an EMBL/GenBank/DDBJ whole genome shotgun (WGS) entry which is preliminary data.</text>
</comment>
<sequence length="335" mass="37917">MDTNPASPSSHTPNGEPQGLEPAVNDDTYFFDDGDCVFVVEGYFFKVHKVILSRDPESMFRIMFTLPQGSAPHGKELDPIVLSGDSADEFRSLCWALYALPTEIQAQNHHEADIERLVVVAKMAHKYSLSSFETWALSMIRIHSQSERDYLDHCPQNLLDGVYEAAAAGGCQDLCELVEEKWLARLKHRELHLRHALDFGETHDMRPFLVSAYYQQAQDMQSFAPRLSTGSEITDFSCLNLTHSQLHRLLSGYCSLSLFWETCIGTSFQTCASNNNRYHKSTMHDILIRDPKNPLDILGGLKNARQKAEGDFNCSCRKAYIDKLISGFSISNHFR</sequence>
<feature type="region of interest" description="Disordered" evidence="1">
    <location>
        <begin position="1"/>
        <end position="24"/>
    </location>
</feature>
<feature type="domain" description="BTB" evidence="2">
    <location>
        <begin position="34"/>
        <end position="106"/>
    </location>
</feature>
<dbReference type="InterPro" id="IPR000210">
    <property type="entry name" value="BTB/POZ_dom"/>
</dbReference>
<gene>
    <name evidence="3" type="ORF">MSAN_01772800</name>
</gene>
<evidence type="ECO:0000259" key="2">
    <source>
        <dbReference type="PROSITE" id="PS50097"/>
    </source>
</evidence>
<dbReference type="CDD" id="cd18186">
    <property type="entry name" value="BTB_POZ_ZBTB_KLHL-like"/>
    <property type="match status" value="1"/>
</dbReference>
<organism evidence="3 4">
    <name type="scientific">Mycena sanguinolenta</name>
    <dbReference type="NCBI Taxonomy" id="230812"/>
    <lineage>
        <taxon>Eukaryota</taxon>
        <taxon>Fungi</taxon>
        <taxon>Dikarya</taxon>
        <taxon>Basidiomycota</taxon>
        <taxon>Agaricomycotina</taxon>
        <taxon>Agaricomycetes</taxon>
        <taxon>Agaricomycetidae</taxon>
        <taxon>Agaricales</taxon>
        <taxon>Marasmiineae</taxon>
        <taxon>Mycenaceae</taxon>
        <taxon>Mycena</taxon>
    </lineage>
</organism>
<keyword evidence="4" id="KW-1185">Reference proteome</keyword>
<reference evidence="3" key="1">
    <citation type="submission" date="2020-05" db="EMBL/GenBank/DDBJ databases">
        <title>Mycena genomes resolve the evolution of fungal bioluminescence.</title>
        <authorList>
            <person name="Tsai I.J."/>
        </authorList>
    </citation>
    <scope>NUCLEOTIDE SEQUENCE</scope>
    <source>
        <strain evidence="3">160909Yilan</strain>
    </source>
</reference>
<dbReference type="EMBL" id="JACAZH010000017">
    <property type="protein sequence ID" value="KAF7348197.1"/>
    <property type="molecule type" value="Genomic_DNA"/>
</dbReference>
<feature type="compositionally biased region" description="Polar residues" evidence="1">
    <location>
        <begin position="1"/>
        <end position="15"/>
    </location>
</feature>
<dbReference type="AlphaFoldDB" id="A0A8H6XW15"/>
<evidence type="ECO:0000256" key="1">
    <source>
        <dbReference type="SAM" id="MobiDB-lite"/>
    </source>
</evidence>
<dbReference type="Gene3D" id="3.30.710.10">
    <property type="entry name" value="Potassium Channel Kv1.1, Chain A"/>
    <property type="match status" value="1"/>
</dbReference>
<dbReference type="SUPFAM" id="SSF54695">
    <property type="entry name" value="POZ domain"/>
    <property type="match status" value="1"/>
</dbReference>
<accession>A0A8H6XW15</accession>
<protein>
    <submittedName>
        <fullName evidence="3">BTB domain-containing protein</fullName>
    </submittedName>
</protein>
<dbReference type="InterPro" id="IPR011333">
    <property type="entry name" value="SKP1/BTB/POZ_sf"/>
</dbReference>
<evidence type="ECO:0000313" key="4">
    <source>
        <dbReference type="Proteomes" id="UP000623467"/>
    </source>
</evidence>
<dbReference type="OrthoDB" id="2886395at2759"/>
<dbReference type="Proteomes" id="UP000623467">
    <property type="component" value="Unassembled WGS sequence"/>
</dbReference>
<name>A0A8H6XW15_9AGAR</name>
<dbReference type="PROSITE" id="PS50097">
    <property type="entry name" value="BTB"/>
    <property type="match status" value="1"/>
</dbReference>